<dbReference type="PANTHER" id="PTHR10411:SF8">
    <property type="entry name" value="FI09246P"/>
    <property type="match status" value="1"/>
</dbReference>
<dbReference type="GO" id="GO:0051726">
    <property type="term" value="P:regulation of cell cycle"/>
    <property type="evidence" value="ECO:0007669"/>
    <property type="project" value="InterPro"/>
</dbReference>
<dbReference type="OrthoDB" id="5976967at2759"/>
<dbReference type="PANTHER" id="PTHR10411">
    <property type="entry name" value="GROWTH ARREST AND DNA DAMAGE-INDUCIBLE PROTEIN GADD45"/>
    <property type="match status" value="1"/>
</dbReference>
<proteinExistence type="predicted"/>
<dbReference type="InterPro" id="IPR024824">
    <property type="entry name" value="GADD45"/>
</dbReference>
<evidence type="ECO:0000313" key="2">
    <source>
        <dbReference type="Proteomes" id="UP001152320"/>
    </source>
</evidence>
<dbReference type="AlphaFoldDB" id="A0A9Q1C7W9"/>
<sequence length="173" mass="19492">MTLGEGEYSESMNVAYKLEAGSVLRDVLFQAKLEKRITCGVYQAASKLSMSPKSVMMCIQADDSTRDDVLHMHFALMKAFCWENTIPLLKVSNQGALYELLKDMEVPPDCTSEDEEEAEDGFAERENVAVTFEDTVCVLIEVQKEKTELENVLLHHHHSMTQFTPSPTIRLAT</sequence>
<protein>
    <submittedName>
        <fullName evidence="1">Growth arrest and DNA damage-inducible protein GADD45 alpha</fullName>
    </submittedName>
</protein>
<dbReference type="EMBL" id="JAIZAY010000006">
    <property type="protein sequence ID" value="KAJ8040376.1"/>
    <property type="molecule type" value="Genomic_DNA"/>
</dbReference>
<dbReference type="GO" id="GO:0005737">
    <property type="term" value="C:cytoplasm"/>
    <property type="evidence" value="ECO:0007669"/>
    <property type="project" value="TreeGrafter"/>
</dbReference>
<gene>
    <name evidence="1" type="ORF">HOLleu_14646</name>
</gene>
<dbReference type="Proteomes" id="UP001152320">
    <property type="component" value="Chromosome 6"/>
</dbReference>
<dbReference type="GO" id="GO:0005634">
    <property type="term" value="C:nucleus"/>
    <property type="evidence" value="ECO:0007669"/>
    <property type="project" value="InterPro"/>
</dbReference>
<keyword evidence="2" id="KW-1185">Reference proteome</keyword>
<evidence type="ECO:0000313" key="1">
    <source>
        <dbReference type="EMBL" id="KAJ8040376.1"/>
    </source>
</evidence>
<accession>A0A9Q1C7W9</accession>
<dbReference type="Gene3D" id="3.30.1330.30">
    <property type="match status" value="1"/>
</dbReference>
<comment type="caution">
    <text evidence="1">The sequence shown here is derived from an EMBL/GenBank/DDBJ whole genome shotgun (WGS) entry which is preliminary data.</text>
</comment>
<reference evidence="1" key="1">
    <citation type="submission" date="2021-10" db="EMBL/GenBank/DDBJ databases">
        <title>Tropical sea cucumber genome reveals ecological adaptation and Cuvierian tubules defense mechanism.</title>
        <authorList>
            <person name="Chen T."/>
        </authorList>
    </citation>
    <scope>NUCLEOTIDE SEQUENCE</scope>
    <source>
        <strain evidence="1">Nanhai2018</strain>
        <tissue evidence="1">Muscle</tissue>
    </source>
</reference>
<organism evidence="1 2">
    <name type="scientific">Holothuria leucospilota</name>
    <name type="common">Black long sea cucumber</name>
    <name type="synonym">Mertensiothuria leucospilota</name>
    <dbReference type="NCBI Taxonomy" id="206669"/>
    <lineage>
        <taxon>Eukaryota</taxon>
        <taxon>Metazoa</taxon>
        <taxon>Echinodermata</taxon>
        <taxon>Eleutherozoa</taxon>
        <taxon>Echinozoa</taxon>
        <taxon>Holothuroidea</taxon>
        <taxon>Aspidochirotacea</taxon>
        <taxon>Aspidochirotida</taxon>
        <taxon>Holothuriidae</taxon>
        <taxon>Holothuria</taxon>
    </lineage>
</organism>
<name>A0A9Q1C7W9_HOLLE</name>
<dbReference type="InterPro" id="IPR029064">
    <property type="entry name" value="Ribosomal_eL30-like_sf"/>
</dbReference>